<accession>A0A6B0YUN9</accession>
<sequence length="294" mass="32567">MSTPTINLHRAGRPAQAGAQRNIDEQVWRPVDQGRPGEEGDSGPNSMPTSNLARFRVLRGLVWLDDFVPLPQTLRGYLFFVLALTVVCGLAVVQVWTSLRITQARAELELLRVQYSLIEQKNAEFLWQIGQRTTLEQVQLRAVQLDFRPALQRHYIPNPYSLRSAPAASAGSGGSGGSRQSHQQAENSLTLEQPPAMAREQTAVSASNTGSLGVAQEIQAPGTSSPDHAQTVLPSSDEPSFWSVTERLPGAEFEQYVSGWQQQINESWQTVRQWGEPLLERAGDFFLGQLKQPR</sequence>
<feature type="region of interest" description="Disordered" evidence="1">
    <location>
        <begin position="166"/>
        <end position="188"/>
    </location>
</feature>
<feature type="transmembrane region" description="Helical" evidence="2">
    <location>
        <begin position="77"/>
        <end position="96"/>
    </location>
</feature>
<feature type="compositionally biased region" description="Polar residues" evidence="1">
    <location>
        <begin position="221"/>
        <end position="238"/>
    </location>
</feature>
<keyword evidence="2" id="KW-0812">Transmembrane</keyword>
<keyword evidence="2" id="KW-0472">Membrane</keyword>
<feature type="region of interest" description="Disordered" evidence="1">
    <location>
        <begin position="29"/>
        <end position="48"/>
    </location>
</feature>
<dbReference type="EMBL" id="VXRG01000128">
    <property type="protein sequence ID" value="MXY94824.1"/>
    <property type="molecule type" value="Genomic_DNA"/>
</dbReference>
<protein>
    <submittedName>
        <fullName evidence="3">Uncharacterized protein</fullName>
    </submittedName>
</protein>
<name>A0A6B0YUN9_9CHLR</name>
<evidence type="ECO:0000313" key="3">
    <source>
        <dbReference type="EMBL" id="MXY94824.1"/>
    </source>
</evidence>
<keyword evidence="2" id="KW-1133">Transmembrane helix</keyword>
<gene>
    <name evidence="3" type="ORF">F4Y42_15400</name>
</gene>
<evidence type="ECO:0000256" key="2">
    <source>
        <dbReference type="SAM" id="Phobius"/>
    </source>
</evidence>
<organism evidence="3">
    <name type="scientific">Caldilineaceae bacterium SB0664_bin_27</name>
    <dbReference type="NCBI Taxonomy" id="2605260"/>
    <lineage>
        <taxon>Bacteria</taxon>
        <taxon>Bacillati</taxon>
        <taxon>Chloroflexota</taxon>
        <taxon>Caldilineae</taxon>
        <taxon>Caldilineales</taxon>
        <taxon>Caldilineaceae</taxon>
    </lineage>
</organism>
<feature type="compositionally biased region" description="Polar residues" evidence="1">
    <location>
        <begin position="179"/>
        <end position="188"/>
    </location>
</feature>
<proteinExistence type="predicted"/>
<feature type="region of interest" description="Disordered" evidence="1">
    <location>
        <begin position="1"/>
        <end position="20"/>
    </location>
</feature>
<reference evidence="3" key="1">
    <citation type="submission" date="2019-09" db="EMBL/GenBank/DDBJ databases">
        <title>Characterisation of the sponge microbiome using genome-centric metagenomics.</title>
        <authorList>
            <person name="Engelberts J.P."/>
            <person name="Robbins S.J."/>
            <person name="De Goeij J.M."/>
            <person name="Aranda M."/>
            <person name="Bell S.C."/>
            <person name="Webster N.S."/>
        </authorList>
    </citation>
    <scope>NUCLEOTIDE SEQUENCE</scope>
    <source>
        <strain evidence="3">SB0664_bin_27</strain>
    </source>
</reference>
<feature type="region of interest" description="Disordered" evidence="1">
    <location>
        <begin position="219"/>
        <end position="238"/>
    </location>
</feature>
<comment type="caution">
    <text evidence="3">The sequence shown here is derived from an EMBL/GenBank/DDBJ whole genome shotgun (WGS) entry which is preliminary data.</text>
</comment>
<dbReference type="AlphaFoldDB" id="A0A6B0YUN9"/>
<evidence type="ECO:0000256" key="1">
    <source>
        <dbReference type="SAM" id="MobiDB-lite"/>
    </source>
</evidence>